<evidence type="ECO:0000313" key="1">
    <source>
        <dbReference type="EMBL" id="MBB6049136.1"/>
    </source>
</evidence>
<reference evidence="1 2" key="1">
    <citation type="submission" date="2020-08" db="EMBL/GenBank/DDBJ databases">
        <title>Genomic Encyclopedia of Type Strains, Phase IV (KMG-IV): sequencing the most valuable type-strain genomes for metagenomic binning, comparative biology and taxonomic classification.</title>
        <authorList>
            <person name="Goeker M."/>
        </authorList>
    </citation>
    <scope>NUCLEOTIDE SEQUENCE [LARGE SCALE GENOMIC DNA]</scope>
    <source>
        <strain evidence="1 2">DSM 23562</strain>
    </source>
</reference>
<dbReference type="Pfam" id="PF09912">
    <property type="entry name" value="DUF2141"/>
    <property type="match status" value="1"/>
</dbReference>
<keyword evidence="2" id="KW-1185">Reference proteome</keyword>
<proteinExistence type="predicted"/>
<accession>A0A7W9SM24</accession>
<protein>
    <submittedName>
        <fullName evidence="1">Uncharacterized protein (DUF2141 family)</fullName>
    </submittedName>
</protein>
<gene>
    <name evidence="1" type="ORF">HNQ39_000898</name>
</gene>
<dbReference type="InterPro" id="IPR018673">
    <property type="entry name" value="DUF2141"/>
</dbReference>
<sequence length="200" mass="21622">MQKGMSIIEVTSPDLELALTLPEKYDPARAWPLQTEGRSTQALVLSAAPKFLEKALAWTKARYPVALADGEKPQETALTVEVEGLRSAKGQLIYSVFAGPDGFPDKGEKALTSGTCALTDDKSARFVVPKLAPGVYAVTLFHDENSNGKLDTKTFGIPKEGFGFSNDPKIRMGPPRFKDTAFAITGAGPERLLFIKVVHL</sequence>
<dbReference type="AlphaFoldDB" id="A0A7W9SM24"/>
<organism evidence="1 2">
    <name type="scientific">Armatimonas rosea</name>
    <dbReference type="NCBI Taxonomy" id="685828"/>
    <lineage>
        <taxon>Bacteria</taxon>
        <taxon>Bacillati</taxon>
        <taxon>Armatimonadota</taxon>
        <taxon>Armatimonadia</taxon>
        <taxon>Armatimonadales</taxon>
        <taxon>Armatimonadaceae</taxon>
        <taxon>Armatimonas</taxon>
    </lineage>
</organism>
<comment type="caution">
    <text evidence="1">The sequence shown here is derived from an EMBL/GenBank/DDBJ whole genome shotgun (WGS) entry which is preliminary data.</text>
</comment>
<dbReference type="RefSeq" id="WP_184192754.1">
    <property type="nucleotide sequence ID" value="NZ_JACHGW010000001.1"/>
</dbReference>
<evidence type="ECO:0000313" key="2">
    <source>
        <dbReference type="Proteomes" id="UP000520814"/>
    </source>
</evidence>
<dbReference type="Proteomes" id="UP000520814">
    <property type="component" value="Unassembled WGS sequence"/>
</dbReference>
<name>A0A7W9SM24_ARMRO</name>
<dbReference type="EMBL" id="JACHGW010000001">
    <property type="protein sequence ID" value="MBB6049136.1"/>
    <property type="molecule type" value="Genomic_DNA"/>
</dbReference>